<dbReference type="Proteomes" id="UP000800200">
    <property type="component" value="Unassembled WGS sequence"/>
</dbReference>
<dbReference type="OrthoDB" id="3937230at2759"/>
<dbReference type="EMBL" id="ML994621">
    <property type="protein sequence ID" value="KAF2189126.1"/>
    <property type="molecule type" value="Genomic_DNA"/>
</dbReference>
<gene>
    <name evidence="1" type="ORF">K469DRAFT_460366</name>
    <name evidence="2" type="ORF">K469DRAFT_497819</name>
</gene>
<feature type="non-terminal residue" evidence="2">
    <location>
        <position position="66"/>
    </location>
</feature>
<sequence length="66" mass="7685">PVLMKCIRSLAFIIARRRSAMAVTIKPPGKNWPKAFEKRHPELHSRKVKAVDWNHHDNNIHGKITH</sequence>
<evidence type="ECO:0008006" key="4">
    <source>
        <dbReference type="Google" id="ProtNLM"/>
    </source>
</evidence>
<dbReference type="AlphaFoldDB" id="A0A6A6EGX8"/>
<evidence type="ECO:0000313" key="3">
    <source>
        <dbReference type="Proteomes" id="UP000800200"/>
    </source>
</evidence>
<protein>
    <recommendedName>
        <fullName evidence="4">HTH CENPB-type domain-containing protein</fullName>
    </recommendedName>
</protein>
<proteinExistence type="predicted"/>
<organism evidence="2 3">
    <name type="scientific">Zopfia rhizophila CBS 207.26</name>
    <dbReference type="NCBI Taxonomy" id="1314779"/>
    <lineage>
        <taxon>Eukaryota</taxon>
        <taxon>Fungi</taxon>
        <taxon>Dikarya</taxon>
        <taxon>Ascomycota</taxon>
        <taxon>Pezizomycotina</taxon>
        <taxon>Dothideomycetes</taxon>
        <taxon>Dothideomycetes incertae sedis</taxon>
        <taxon>Zopfiaceae</taxon>
        <taxon>Zopfia</taxon>
    </lineage>
</organism>
<reference evidence="2" key="1">
    <citation type="journal article" date="2020" name="Stud. Mycol.">
        <title>101 Dothideomycetes genomes: a test case for predicting lifestyles and emergence of pathogens.</title>
        <authorList>
            <person name="Haridas S."/>
            <person name="Albert R."/>
            <person name="Binder M."/>
            <person name="Bloem J."/>
            <person name="Labutti K."/>
            <person name="Salamov A."/>
            <person name="Andreopoulos B."/>
            <person name="Baker S."/>
            <person name="Barry K."/>
            <person name="Bills G."/>
            <person name="Bluhm B."/>
            <person name="Cannon C."/>
            <person name="Castanera R."/>
            <person name="Culley D."/>
            <person name="Daum C."/>
            <person name="Ezra D."/>
            <person name="Gonzalez J."/>
            <person name="Henrissat B."/>
            <person name="Kuo A."/>
            <person name="Liang C."/>
            <person name="Lipzen A."/>
            <person name="Lutzoni F."/>
            <person name="Magnuson J."/>
            <person name="Mondo S."/>
            <person name="Nolan M."/>
            <person name="Ohm R."/>
            <person name="Pangilinan J."/>
            <person name="Park H.-J."/>
            <person name="Ramirez L."/>
            <person name="Alfaro M."/>
            <person name="Sun H."/>
            <person name="Tritt A."/>
            <person name="Yoshinaga Y."/>
            <person name="Zwiers L.-H."/>
            <person name="Turgeon B."/>
            <person name="Goodwin S."/>
            <person name="Spatafora J."/>
            <person name="Crous P."/>
            <person name="Grigoriev I."/>
        </authorList>
    </citation>
    <scope>NUCLEOTIDE SEQUENCE</scope>
    <source>
        <strain evidence="2">CBS 207.26</strain>
    </source>
</reference>
<feature type="non-terminal residue" evidence="2">
    <location>
        <position position="1"/>
    </location>
</feature>
<dbReference type="EMBL" id="ML995168">
    <property type="protein sequence ID" value="KAF2174365.1"/>
    <property type="molecule type" value="Genomic_DNA"/>
</dbReference>
<evidence type="ECO:0000313" key="2">
    <source>
        <dbReference type="EMBL" id="KAF2189126.1"/>
    </source>
</evidence>
<name>A0A6A6EGX8_9PEZI</name>
<evidence type="ECO:0000313" key="1">
    <source>
        <dbReference type="EMBL" id="KAF2174365.1"/>
    </source>
</evidence>
<keyword evidence="3" id="KW-1185">Reference proteome</keyword>
<accession>A0A6A6EGX8</accession>